<accession>A0A1H2X8S9</accession>
<name>A0A1H2X8S9_9GAMM</name>
<dbReference type="PANTHER" id="PTHR33678">
    <property type="entry name" value="BLL1576 PROTEIN"/>
    <property type="match status" value="1"/>
</dbReference>
<dbReference type="AlphaFoldDB" id="A0A1H2X8S9"/>
<protein>
    <submittedName>
        <fullName evidence="2">Transposase</fullName>
    </submittedName>
</protein>
<proteinExistence type="predicted"/>
<evidence type="ECO:0000313" key="2">
    <source>
        <dbReference type="EMBL" id="SDW89211.1"/>
    </source>
</evidence>
<dbReference type="STRING" id="574349.SAMN05443545_103135"/>
<evidence type="ECO:0000313" key="3">
    <source>
        <dbReference type="Proteomes" id="UP000198500"/>
    </source>
</evidence>
<reference evidence="2 3" key="1">
    <citation type="submission" date="2016-10" db="EMBL/GenBank/DDBJ databases">
        <authorList>
            <person name="de Groot N.N."/>
        </authorList>
    </citation>
    <scope>NUCLEOTIDE SEQUENCE [LARGE SCALE GENOMIC DNA]</scope>
    <source>
        <strain evidence="2 3">DSM 19219</strain>
    </source>
</reference>
<dbReference type="InterPro" id="IPR052344">
    <property type="entry name" value="Transposase-related"/>
</dbReference>
<feature type="domain" description="Transposase IS66 central" evidence="1">
    <location>
        <begin position="5"/>
        <end position="152"/>
    </location>
</feature>
<evidence type="ECO:0000259" key="1">
    <source>
        <dbReference type="Pfam" id="PF03050"/>
    </source>
</evidence>
<organism evidence="2 3">
    <name type="scientific">Aidingimonas halophila</name>
    <dbReference type="NCBI Taxonomy" id="574349"/>
    <lineage>
        <taxon>Bacteria</taxon>
        <taxon>Pseudomonadati</taxon>
        <taxon>Pseudomonadota</taxon>
        <taxon>Gammaproteobacteria</taxon>
        <taxon>Oceanospirillales</taxon>
        <taxon>Halomonadaceae</taxon>
        <taxon>Aidingimonas</taxon>
    </lineage>
</organism>
<keyword evidence="3" id="KW-1185">Reference proteome</keyword>
<dbReference type="Proteomes" id="UP000198500">
    <property type="component" value="Unassembled WGS sequence"/>
</dbReference>
<dbReference type="Pfam" id="PF03050">
    <property type="entry name" value="DDE_Tnp_IS66"/>
    <property type="match status" value="1"/>
</dbReference>
<dbReference type="EMBL" id="FNNI01000003">
    <property type="protein sequence ID" value="SDW89211.1"/>
    <property type="molecule type" value="Genomic_DNA"/>
</dbReference>
<sequence length="152" mass="17366">MIGYGRLVTDGYEGYAEVVRRNGLTHAGCWAHARRKFVEARKVQPKGKTGKADWAINQIRKLYAVEKQAKALEPEAHRALREQQSRPLIDQLRIWLDKSLNQVLPKSALGKALHYLDGQWERLTRFLDDGLIPLDNNPAENAIRPFVVGRKN</sequence>
<dbReference type="InterPro" id="IPR004291">
    <property type="entry name" value="Transposase_IS66_central"/>
</dbReference>
<dbReference type="PANTHER" id="PTHR33678:SF1">
    <property type="entry name" value="BLL1576 PROTEIN"/>
    <property type="match status" value="1"/>
</dbReference>
<gene>
    <name evidence="2" type="ORF">SAMN05443545_103135</name>
</gene>